<protein>
    <recommendedName>
        <fullName evidence="3">Nucleotidyltransferase AbiEii toxin of type IV toxin-antitoxin system</fullName>
    </recommendedName>
</protein>
<keyword evidence="2" id="KW-1185">Reference proteome</keyword>
<dbReference type="Proteomes" id="UP001597402">
    <property type="component" value="Unassembled WGS sequence"/>
</dbReference>
<evidence type="ECO:0000313" key="1">
    <source>
        <dbReference type="EMBL" id="MFD2092943.1"/>
    </source>
</evidence>
<accession>A0ABW4XDB9</accession>
<dbReference type="EMBL" id="JBHUHP010000015">
    <property type="protein sequence ID" value="MFD2092943.1"/>
    <property type="molecule type" value="Genomic_DNA"/>
</dbReference>
<name>A0ABW4XDB9_9ACTN</name>
<dbReference type="RefSeq" id="WP_376877812.1">
    <property type="nucleotide sequence ID" value="NZ_JBHUHP010000015.1"/>
</dbReference>
<evidence type="ECO:0000313" key="2">
    <source>
        <dbReference type="Proteomes" id="UP001597402"/>
    </source>
</evidence>
<proteinExistence type="predicted"/>
<evidence type="ECO:0008006" key="3">
    <source>
        <dbReference type="Google" id="ProtNLM"/>
    </source>
</evidence>
<gene>
    <name evidence="1" type="ORF">ACFSHS_15310</name>
</gene>
<organism evidence="1 2">
    <name type="scientific">Blastococcus deserti</name>
    <dbReference type="NCBI Taxonomy" id="2259033"/>
    <lineage>
        <taxon>Bacteria</taxon>
        <taxon>Bacillati</taxon>
        <taxon>Actinomycetota</taxon>
        <taxon>Actinomycetes</taxon>
        <taxon>Geodermatophilales</taxon>
        <taxon>Geodermatophilaceae</taxon>
        <taxon>Blastococcus</taxon>
    </lineage>
</organism>
<comment type="caution">
    <text evidence="1">The sequence shown here is derived from an EMBL/GenBank/DDBJ whole genome shotgun (WGS) entry which is preliminary data.</text>
</comment>
<sequence length="229" mass="26028">MALYRRLRRLGQPPAANGKRRRRARRYIPPEIGLERFFTTLGDRRIRYVVLRWFDELPEIKPGGDVDLLIDDRDVDSISDLFTGQMRGTACDLFSVSGLRGTSYRGIPYLPPDKASDVLDRAVLYRHLLKVPSPEDYFLSLAYHAVYQKGLRAGLPTSVPGLRPDTEPRHDYAGDLGRLAAAVGIDVPIRMEELDEYLAGRGWRPPPAMRVELGRRNPWVRARFSAGQL</sequence>
<reference evidence="2" key="1">
    <citation type="journal article" date="2019" name="Int. J. Syst. Evol. Microbiol.">
        <title>The Global Catalogue of Microorganisms (GCM) 10K type strain sequencing project: providing services to taxonomists for standard genome sequencing and annotation.</title>
        <authorList>
            <consortium name="The Broad Institute Genomics Platform"/>
            <consortium name="The Broad Institute Genome Sequencing Center for Infectious Disease"/>
            <person name="Wu L."/>
            <person name="Ma J."/>
        </authorList>
    </citation>
    <scope>NUCLEOTIDE SEQUENCE [LARGE SCALE GENOMIC DNA]</scope>
    <source>
        <strain evidence="2">JCM 3338</strain>
    </source>
</reference>